<keyword evidence="3" id="KW-1185">Reference proteome</keyword>
<evidence type="ECO:0000256" key="1">
    <source>
        <dbReference type="SAM" id="Phobius"/>
    </source>
</evidence>
<feature type="transmembrane region" description="Helical" evidence="1">
    <location>
        <begin position="106"/>
        <end position="123"/>
    </location>
</feature>
<accession>A0ABY4HDQ6</accession>
<feature type="transmembrane region" description="Helical" evidence="1">
    <location>
        <begin position="135"/>
        <end position="167"/>
    </location>
</feature>
<organism evidence="2 3">
    <name type="scientific">Halobacillus amylolyticus</name>
    <dbReference type="NCBI Taxonomy" id="2932259"/>
    <lineage>
        <taxon>Bacteria</taxon>
        <taxon>Bacillati</taxon>
        <taxon>Bacillota</taxon>
        <taxon>Bacilli</taxon>
        <taxon>Bacillales</taxon>
        <taxon>Bacillaceae</taxon>
        <taxon>Halobacillus</taxon>
    </lineage>
</organism>
<dbReference type="EMBL" id="CP095075">
    <property type="protein sequence ID" value="UOR13030.1"/>
    <property type="molecule type" value="Genomic_DNA"/>
</dbReference>
<proteinExistence type="predicted"/>
<evidence type="ECO:0000313" key="3">
    <source>
        <dbReference type="Proteomes" id="UP000830326"/>
    </source>
</evidence>
<reference evidence="2" key="1">
    <citation type="submission" date="2022-04" db="EMBL/GenBank/DDBJ databases">
        <title>Halobacillus sp. isolated from saltern.</title>
        <authorList>
            <person name="Won M."/>
            <person name="Lee C.-M."/>
            <person name="Woen H.-Y."/>
            <person name="Kwon S.-W."/>
        </authorList>
    </citation>
    <scope>NUCLEOTIDE SEQUENCE</scope>
    <source>
        <strain evidence="2">SSHM10-5</strain>
    </source>
</reference>
<feature type="transmembrane region" description="Helical" evidence="1">
    <location>
        <begin position="220"/>
        <end position="246"/>
    </location>
</feature>
<name>A0ABY4HDQ6_9BACI</name>
<feature type="transmembrane region" description="Helical" evidence="1">
    <location>
        <begin position="350"/>
        <end position="369"/>
    </location>
</feature>
<feature type="transmembrane region" description="Helical" evidence="1">
    <location>
        <begin position="14"/>
        <end position="32"/>
    </location>
</feature>
<keyword evidence="1" id="KW-0472">Membrane</keyword>
<feature type="transmembrane region" description="Helical" evidence="1">
    <location>
        <begin position="310"/>
        <end position="330"/>
    </location>
</feature>
<keyword evidence="1" id="KW-1133">Transmembrane helix</keyword>
<evidence type="ECO:0000313" key="2">
    <source>
        <dbReference type="EMBL" id="UOR13030.1"/>
    </source>
</evidence>
<gene>
    <name evidence="2" type="ORF">MUO15_05900</name>
</gene>
<dbReference type="Pfam" id="PF19510">
    <property type="entry name" value="DUF6044"/>
    <property type="match status" value="1"/>
</dbReference>
<feature type="transmembrane region" description="Helical" evidence="1">
    <location>
        <begin position="285"/>
        <end position="303"/>
    </location>
</feature>
<keyword evidence="1" id="KW-0812">Transmembrane</keyword>
<sequence length="567" mass="65791">MWSTILRTFSKNKWIVLGCLIIVAYLMPYYILGKDTHIRVHDNLDSNIVWYKILAESGQIFAPPGTTLPYAINGLPRSALSSSLDVMVWLYVWFEPFTAYTINQTIMRFVGFFGMYGLLRFFFQAREGVEKLQFIAIGVSVGFALLPFWPSGALSIAGLPLALLAFLNIRKFGRNTPKLYWIIIVLLPFHSSLILSFVFFLALMGLLWMVDWFRTKRINIAFLVALVLMGSIYLIKNYLIIVSMFFSEGFTSHREEFDLGHNSLAGTIRLFNENFIFAHTHDMSLHQQVILPAVILAVFIAIYKKIKPNQLAFAMTMNFLLSLWYAFWYWEGFRVLKDESMLLNTFNFSRIHFLHPLFWYMAFGFALAIIWKHLKLGKPLAIVLMVIQIAIVFDLNEEEKYSEIGTPTFEEFYSQDLFNNIKEYIGLDTSEYQVVSVAMHPTIAQYNGMHTLDTYNTTYPLSYKHKFRKIIAPELEKNQTLESYFDTWGGRLYMYVSELGKDYLFSKNSDEVIEQLDINTAQLQQMGGDYVLSALPIENHENIGLEFEKAFQNASSPWKIYLYKVEI</sequence>
<dbReference type="Proteomes" id="UP000830326">
    <property type="component" value="Chromosome"/>
</dbReference>
<dbReference type="InterPro" id="IPR046107">
    <property type="entry name" value="DUF6044"/>
</dbReference>
<feature type="transmembrane region" description="Helical" evidence="1">
    <location>
        <begin position="179"/>
        <end position="208"/>
    </location>
</feature>
<dbReference type="RefSeq" id="WP_245034309.1">
    <property type="nucleotide sequence ID" value="NZ_CP095075.1"/>
</dbReference>
<protein>
    <submittedName>
        <fullName evidence="2">DUF6044 family protein</fullName>
    </submittedName>
</protein>